<gene>
    <name evidence="1" type="ORF">O9G_005273</name>
    <name evidence="2" type="ORF">ROZALSC1DRAFT_28985</name>
</gene>
<dbReference type="AlphaFoldDB" id="A0A075B524"/>
<reference evidence="4" key="2">
    <citation type="journal article" date="2018" name="Nat. Microbiol.">
        <title>Leveraging single-cell genomics to expand the fungal tree of life.</title>
        <authorList>
            <person name="Ahrendt S.R."/>
            <person name="Quandt C.A."/>
            <person name="Ciobanu D."/>
            <person name="Clum A."/>
            <person name="Salamov A."/>
            <person name="Andreopoulos B."/>
            <person name="Cheng J.F."/>
            <person name="Woyke T."/>
            <person name="Pelin A."/>
            <person name="Henrissat B."/>
            <person name="Reynolds N.K."/>
            <person name="Benny G.L."/>
            <person name="Smith M.E."/>
            <person name="James T.Y."/>
            <person name="Grigoriev I.V."/>
        </authorList>
    </citation>
    <scope>NUCLEOTIDE SEQUENCE [LARGE SCALE GENOMIC DNA]</scope>
    <source>
        <strain evidence="4">CSF55</strain>
    </source>
</reference>
<evidence type="ECO:0000313" key="3">
    <source>
        <dbReference type="Proteomes" id="UP000030755"/>
    </source>
</evidence>
<dbReference type="OrthoDB" id="5563016at2759"/>
<evidence type="ECO:0000313" key="1">
    <source>
        <dbReference type="EMBL" id="EPZ36856.1"/>
    </source>
</evidence>
<dbReference type="HOGENOM" id="CLU_1019973_0_0_1"/>
<name>A0A075B524_ROZAC</name>
<protein>
    <submittedName>
        <fullName evidence="1">Uncharacterized protein</fullName>
    </submittedName>
</protein>
<keyword evidence="3" id="KW-1185">Reference proteome</keyword>
<reference evidence="2" key="3">
    <citation type="submission" date="2018-08" db="EMBL/GenBank/DDBJ databases">
        <title>Leveraging single-cell genomics to expand the Fungal Tree of Life.</title>
        <authorList>
            <consortium name="DOE Joint Genome Institute"/>
            <person name="Ahrendt S.R."/>
            <person name="Quandt C.A."/>
            <person name="Ciobanu D."/>
            <person name="Clum A."/>
            <person name="Salamov A."/>
            <person name="Andreopoulos B."/>
            <person name="Cheng J.-F."/>
            <person name="Woyke T."/>
            <person name="Pelin A."/>
            <person name="Henrissat B."/>
            <person name="Reynolds N."/>
            <person name="Benny G.L."/>
            <person name="Smith M.E."/>
            <person name="James T.Y."/>
            <person name="Grigoriev I.V."/>
        </authorList>
    </citation>
    <scope>NUCLEOTIDE SEQUENCE</scope>
    <source>
        <strain evidence="2">CSF55</strain>
    </source>
</reference>
<dbReference type="EMBL" id="ML005227">
    <property type="protein sequence ID" value="RKP19409.1"/>
    <property type="molecule type" value="Genomic_DNA"/>
</dbReference>
<dbReference type="Proteomes" id="UP000281549">
    <property type="component" value="Unassembled WGS sequence"/>
</dbReference>
<organism evidence="1 3">
    <name type="scientific">Rozella allomycis (strain CSF55)</name>
    <dbReference type="NCBI Taxonomy" id="988480"/>
    <lineage>
        <taxon>Eukaryota</taxon>
        <taxon>Fungi</taxon>
        <taxon>Fungi incertae sedis</taxon>
        <taxon>Cryptomycota</taxon>
        <taxon>Cryptomycota incertae sedis</taxon>
        <taxon>Rozella</taxon>
    </lineage>
</organism>
<evidence type="ECO:0000313" key="2">
    <source>
        <dbReference type="EMBL" id="RKP19409.1"/>
    </source>
</evidence>
<accession>A0A075B524</accession>
<evidence type="ECO:0000313" key="4">
    <source>
        <dbReference type="Proteomes" id="UP000281549"/>
    </source>
</evidence>
<sequence>MTWLRKQQPIIHYPTCETIIPNEPEPVIKKRRSSLTEKMKAALIEWMKHRLCCSVSPVEIKANEKQSDECKLVKALENTYSNSSLSSTSSAITCARKESNDNWRSIFNNLLRDDSGNDFALQLFFASMAAGLFHYTFKFDNSKDASFLVCSTEPKITEVTDDLFDWNDEGPTEDSNESTVMGSISDDESKPGILKGILKNEFKEDNHKSMKSVKFQDDIVIGITHSGDEYERKGEFNLNITPVMAYLIKQELNALKREMDIHEDSRKYTHFYF</sequence>
<dbReference type="Proteomes" id="UP000030755">
    <property type="component" value="Unassembled WGS sequence"/>
</dbReference>
<proteinExistence type="predicted"/>
<dbReference type="EMBL" id="KE560420">
    <property type="protein sequence ID" value="EPZ36856.1"/>
    <property type="molecule type" value="Genomic_DNA"/>
</dbReference>
<reference evidence="1 3" key="1">
    <citation type="journal article" date="2013" name="Curr. Biol.">
        <title>Shared signatures of parasitism and phylogenomics unite Cryptomycota and microsporidia.</title>
        <authorList>
            <person name="James T.Y."/>
            <person name="Pelin A."/>
            <person name="Bonen L."/>
            <person name="Ahrendt S."/>
            <person name="Sain D."/>
            <person name="Corradi N."/>
            <person name="Stajich J.E."/>
        </authorList>
    </citation>
    <scope>NUCLEOTIDE SEQUENCE [LARGE SCALE GENOMIC DNA]</scope>
    <source>
        <strain evidence="1">CSF55</strain>
        <strain evidence="1">CSF55</strain>
    </source>
</reference>